<proteinExistence type="predicted"/>
<evidence type="ECO:0000313" key="1">
    <source>
        <dbReference type="EMBL" id="PBK85082.1"/>
    </source>
</evidence>
<feature type="non-terminal residue" evidence="1">
    <location>
        <position position="1"/>
    </location>
</feature>
<dbReference type="Proteomes" id="UP000217790">
    <property type="component" value="Unassembled WGS sequence"/>
</dbReference>
<dbReference type="EMBL" id="KZ293693">
    <property type="protein sequence ID" value="PBK85082.1"/>
    <property type="molecule type" value="Genomic_DNA"/>
</dbReference>
<keyword evidence="2" id="KW-1185">Reference proteome</keyword>
<dbReference type="InParanoid" id="A0A2H3D0Z7"/>
<evidence type="ECO:0000313" key="2">
    <source>
        <dbReference type="Proteomes" id="UP000217790"/>
    </source>
</evidence>
<dbReference type="OrthoDB" id="3067373at2759"/>
<sequence length="117" mass="13545">AMYLQQDLSITGYGSPMFRQSIKAVSKLYALFSHDIGEKNMADIECMGTHQGFQSLSSSTRYVTKRDQAQDFQELLIPQSIDPHRYLSEAAGDRYVYTDDNETFYYERKTFESGERE</sequence>
<reference evidence="2" key="1">
    <citation type="journal article" date="2017" name="Nat. Ecol. Evol.">
        <title>Genome expansion and lineage-specific genetic innovations in the forest pathogenic fungi Armillaria.</title>
        <authorList>
            <person name="Sipos G."/>
            <person name="Prasanna A.N."/>
            <person name="Walter M.C."/>
            <person name="O'Connor E."/>
            <person name="Balint B."/>
            <person name="Krizsan K."/>
            <person name="Kiss B."/>
            <person name="Hess J."/>
            <person name="Varga T."/>
            <person name="Slot J."/>
            <person name="Riley R."/>
            <person name="Boka B."/>
            <person name="Rigling D."/>
            <person name="Barry K."/>
            <person name="Lee J."/>
            <person name="Mihaltcheva S."/>
            <person name="LaButti K."/>
            <person name="Lipzen A."/>
            <person name="Waldron R."/>
            <person name="Moloney N.M."/>
            <person name="Sperisen C."/>
            <person name="Kredics L."/>
            <person name="Vagvoelgyi C."/>
            <person name="Patrignani A."/>
            <person name="Fitzpatrick D."/>
            <person name="Nagy I."/>
            <person name="Doyle S."/>
            <person name="Anderson J.B."/>
            <person name="Grigoriev I.V."/>
            <person name="Gueldener U."/>
            <person name="Muensterkoetter M."/>
            <person name="Nagy L.G."/>
        </authorList>
    </citation>
    <scope>NUCLEOTIDE SEQUENCE [LARGE SCALE GENOMIC DNA]</scope>
    <source>
        <strain evidence="2">Ar21-2</strain>
    </source>
</reference>
<accession>A0A2H3D0Z7</accession>
<organism evidence="1 2">
    <name type="scientific">Armillaria gallica</name>
    <name type="common">Bulbous honey fungus</name>
    <name type="synonym">Armillaria bulbosa</name>
    <dbReference type="NCBI Taxonomy" id="47427"/>
    <lineage>
        <taxon>Eukaryota</taxon>
        <taxon>Fungi</taxon>
        <taxon>Dikarya</taxon>
        <taxon>Basidiomycota</taxon>
        <taxon>Agaricomycotina</taxon>
        <taxon>Agaricomycetes</taxon>
        <taxon>Agaricomycetidae</taxon>
        <taxon>Agaricales</taxon>
        <taxon>Marasmiineae</taxon>
        <taxon>Physalacriaceae</taxon>
        <taxon>Armillaria</taxon>
    </lineage>
</organism>
<dbReference type="AlphaFoldDB" id="A0A2H3D0Z7"/>
<protein>
    <submittedName>
        <fullName evidence="1">Uncharacterized protein</fullName>
    </submittedName>
</protein>
<name>A0A2H3D0Z7_ARMGA</name>
<gene>
    <name evidence="1" type="ORF">ARMGADRAFT_942352</name>
</gene>